<gene>
    <name evidence="2" type="ORF">J2S62_000492</name>
</gene>
<dbReference type="GO" id="GO:0003677">
    <property type="term" value="F:DNA binding"/>
    <property type="evidence" value="ECO:0007669"/>
    <property type="project" value="UniProtKB-KW"/>
</dbReference>
<dbReference type="InterPro" id="IPR000835">
    <property type="entry name" value="HTH_MarR-typ"/>
</dbReference>
<dbReference type="PANTHER" id="PTHR33164:SF99">
    <property type="entry name" value="MARR FAMILY REGULATORY PROTEIN"/>
    <property type="match status" value="1"/>
</dbReference>
<dbReference type="EMBL" id="JAVDYJ010000001">
    <property type="protein sequence ID" value="MDR7346235.1"/>
    <property type="molecule type" value="Genomic_DNA"/>
</dbReference>
<dbReference type="Gene3D" id="1.10.10.10">
    <property type="entry name" value="Winged helix-like DNA-binding domain superfamily/Winged helix DNA-binding domain"/>
    <property type="match status" value="1"/>
</dbReference>
<dbReference type="PANTHER" id="PTHR33164">
    <property type="entry name" value="TRANSCRIPTIONAL REGULATOR, MARR FAMILY"/>
    <property type="match status" value="1"/>
</dbReference>
<dbReference type="InterPro" id="IPR036388">
    <property type="entry name" value="WH-like_DNA-bd_sf"/>
</dbReference>
<keyword evidence="3" id="KW-1185">Reference proteome</keyword>
<accession>A0ABU2AY04</accession>
<dbReference type="Proteomes" id="UP001183794">
    <property type="component" value="Unassembled WGS sequence"/>
</dbReference>
<dbReference type="InterPro" id="IPR039422">
    <property type="entry name" value="MarR/SlyA-like"/>
</dbReference>
<dbReference type="PRINTS" id="PR00598">
    <property type="entry name" value="HTHMARR"/>
</dbReference>
<organism evidence="2 3">
    <name type="scientific">Enteractinococcus fodinae</name>
    <dbReference type="NCBI Taxonomy" id="684663"/>
    <lineage>
        <taxon>Bacteria</taxon>
        <taxon>Bacillati</taxon>
        <taxon>Actinomycetota</taxon>
        <taxon>Actinomycetes</taxon>
        <taxon>Micrococcales</taxon>
        <taxon>Micrococcaceae</taxon>
    </lineage>
</organism>
<evidence type="ECO:0000313" key="2">
    <source>
        <dbReference type="EMBL" id="MDR7346235.1"/>
    </source>
</evidence>
<evidence type="ECO:0000313" key="3">
    <source>
        <dbReference type="Proteomes" id="UP001183794"/>
    </source>
</evidence>
<name>A0ABU2AY04_9MICC</name>
<keyword evidence="2" id="KW-0238">DNA-binding</keyword>
<dbReference type="SUPFAM" id="SSF46785">
    <property type="entry name" value="Winged helix' DNA-binding domain"/>
    <property type="match status" value="1"/>
</dbReference>
<dbReference type="SMART" id="SM00347">
    <property type="entry name" value="HTH_MARR"/>
    <property type="match status" value="1"/>
</dbReference>
<dbReference type="RefSeq" id="WP_310170950.1">
    <property type="nucleotide sequence ID" value="NZ_BAABHE010000002.1"/>
</dbReference>
<feature type="domain" description="HTH marR-type" evidence="1">
    <location>
        <begin position="1"/>
        <end position="156"/>
    </location>
</feature>
<proteinExistence type="predicted"/>
<dbReference type="InterPro" id="IPR036390">
    <property type="entry name" value="WH_DNA-bd_sf"/>
</dbReference>
<dbReference type="Pfam" id="PF12802">
    <property type="entry name" value="MarR_2"/>
    <property type="match status" value="1"/>
</dbReference>
<protein>
    <submittedName>
        <fullName evidence="2">DNA-binding MarR family transcriptional regulator</fullName>
    </submittedName>
</protein>
<dbReference type="PROSITE" id="PS50995">
    <property type="entry name" value="HTH_MARR_2"/>
    <property type="match status" value="1"/>
</dbReference>
<evidence type="ECO:0000259" key="1">
    <source>
        <dbReference type="PROSITE" id="PS50995"/>
    </source>
</evidence>
<sequence length="167" mass="19272">MSYITSEIDDREQLMAFSSEEMDFWHRVVAVYMGVLPELERDLQRAAHISFFEFQALDHLSSVDGPMSMTQLAARCNSSLSRLSHVARKLEGRGLLTRRLAEHDKRVTVAELTQTGRTLVDTVRDVYHESIESRVLQSLSHEELRQATNLLDTMLRRNNPNHWLFSA</sequence>
<reference evidence="2 3" key="1">
    <citation type="submission" date="2023-07" db="EMBL/GenBank/DDBJ databases">
        <title>Sequencing the genomes of 1000 actinobacteria strains.</title>
        <authorList>
            <person name="Klenk H.-P."/>
        </authorList>
    </citation>
    <scope>NUCLEOTIDE SEQUENCE [LARGE SCALE GENOMIC DNA]</scope>
    <source>
        <strain evidence="2 3">DSM 22966</strain>
    </source>
</reference>
<comment type="caution">
    <text evidence="2">The sequence shown here is derived from an EMBL/GenBank/DDBJ whole genome shotgun (WGS) entry which is preliminary data.</text>
</comment>